<evidence type="ECO:0000256" key="2">
    <source>
        <dbReference type="SAM" id="MobiDB-lite"/>
    </source>
</evidence>
<feature type="compositionally biased region" description="Low complexity" evidence="2">
    <location>
        <begin position="114"/>
        <end position="126"/>
    </location>
</feature>
<feature type="region of interest" description="Disordered" evidence="2">
    <location>
        <begin position="259"/>
        <end position="289"/>
    </location>
</feature>
<dbReference type="InterPro" id="IPR001251">
    <property type="entry name" value="CRAL-TRIO_dom"/>
</dbReference>
<dbReference type="PROSITE" id="PS50191">
    <property type="entry name" value="CRAL_TRIO"/>
    <property type="match status" value="1"/>
</dbReference>
<dbReference type="EMBL" id="FNXT01001343">
    <property type="protein sequence ID" value="SZX78848.1"/>
    <property type="molecule type" value="Genomic_DNA"/>
</dbReference>
<feature type="compositionally biased region" description="Low complexity" evidence="2">
    <location>
        <begin position="972"/>
        <end position="1001"/>
    </location>
</feature>
<organism evidence="5 6">
    <name type="scientific">Tetradesmus obliquus</name>
    <name type="common">Green alga</name>
    <name type="synonym">Acutodesmus obliquus</name>
    <dbReference type="NCBI Taxonomy" id="3088"/>
    <lineage>
        <taxon>Eukaryota</taxon>
        <taxon>Viridiplantae</taxon>
        <taxon>Chlorophyta</taxon>
        <taxon>core chlorophytes</taxon>
        <taxon>Chlorophyceae</taxon>
        <taxon>CS clade</taxon>
        <taxon>Sphaeropleales</taxon>
        <taxon>Scenedesmaceae</taxon>
        <taxon>Tetradesmus</taxon>
    </lineage>
</organism>
<accession>A0A383WN22</accession>
<dbReference type="Proteomes" id="UP000256970">
    <property type="component" value="Unassembled WGS sequence"/>
</dbReference>
<gene>
    <name evidence="5" type="ORF">BQ4739_LOCUS19154</name>
</gene>
<feature type="transmembrane region" description="Helical" evidence="3">
    <location>
        <begin position="1119"/>
        <end position="1140"/>
    </location>
</feature>
<evidence type="ECO:0000313" key="6">
    <source>
        <dbReference type="Proteomes" id="UP000256970"/>
    </source>
</evidence>
<protein>
    <recommendedName>
        <fullName evidence="4">CRAL-TRIO domain-containing protein</fullName>
    </recommendedName>
</protein>
<reference evidence="5 6" key="1">
    <citation type="submission" date="2016-10" db="EMBL/GenBank/DDBJ databases">
        <authorList>
            <person name="Cai Z."/>
        </authorList>
    </citation>
    <scope>NUCLEOTIDE SEQUENCE [LARGE SCALE GENOMIC DNA]</scope>
</reference>
<feature type="region of interest" description="Disordered" evidence="2">
    <location>
        <begin position="114"/>
        <end position="140"/>
    </location>
</feature>
<feature type="domain" description="CRAL-TRIO" evidence="4">
    <location>
        <begin position="1420"/>
        <end position="1533"/>
    </location>
</feature>
<feature type="coiled-coil region" evidence="1">
    <location>
        <begin position="714"/>
        <end position="741"/>
    </location>
</feature>
<keyword evidence="1" id="KW-0175">Coiled coil</keyword>
<feature type="region of interest" description="Disordered" evidence="2">
    <location>
        <begin position="785"/>
        <end position="819"/>
    </location>
</feature>
<keyword evidence="3" id="KW-0812">Transmembrane</keyword>
<evidence type="ECO:0000259" key="4">
    <source>
        <dbReference type="PROSITE" id="PS50191"/>
    </source>
</evidence>
<proteinExistence type="predicted"/>
<name>A0A383WN22_TETOB</name>
<keyword evidence="3" id="KW-1133">Transmembrane helix</keyword>
<feature type="region of interest" description="Disordered" evidence="2">
    <location>
        <begin position="615"/>
        <end position="653"/>
    </location>
</feature>
<dbReference type="CDD" id="cd00170">
    <property type="entry name" value="SEC14"/>
    <property type="match status" value="1"/>
</dbReference>
<dbReference type="InterPro" id="IPR036865">
    <property type="entry name" value="CRAL-TRIO_dom_sf"/>
</dbReference>
<feature type="compositionally biased region" description="Low complexity" evidence="2">
    <location>
        <begin position="259"/>
        <end position="275"/>
    </location>
</feature>
<keyword evidence="6" id="KW-1185">Reference proteome</keyword>
<feature type="compositionally biased region" description="Low complexity" evidence="2">
    <location>
        <begin position="628"/>
        <end position="653"/>
    </location>
</feature>
<feature type="transmembrane region" description="Helical" evidence="3">
    <location>
        <begin position="1093"/>
        <end position="1112"/>
    </location>
</feature>
<evidence type="ECO:0000256" key="1">
    <source>
        <dbReference type="SAM" id="Coils"/>
    </source>
</evidence>
<dbReference type="PANTHER" id="PTHR13270">
    <property type="entry name" value="PROTEIN C20ORF116-RELATED"/>
    <property type="match status" value="1"/>
</dbReference>
<dbReference type="Gene3D" id="3.40.525.10">
    <property type="entry name" value="CRAL-TRIO lipid binding domain"/>
    <property type="match status" value="1"/>
</dbReference>
<evidence type="ECO:0000313" key="5">
    <source>
        <dbReference type="EMBL" id="SZX78848.1"/>
    </source>
</evidence>
<sequence>MVQQTIQALQGKLGHYSSRVSSRVANTLSAVRSRSGLYGAAGSFASRDGTADELDPADPKAKHMQLQNTVVRALLVDEVLYEPSRLLRKNRKAVLLITGADLVLVKMTKDTSTASSAADGKASGANAAGGGSSDGGTAPEDAQASVLAQHELTKMIKCTASGSRLELEFIVTGSARFKVSAAALGFSTSSTEPAAAAMPGPAGTAAAAAASAAKSAAGRTASVEEEAEWQGEVVDAADISAAEAGTATWGGCSTATADEAAADAPDSQQQQQQDELASTPPASSGSGFMQWRTLRRSSGAGTLGRSSSYMRSLGSSVVEGALRSRLVKTDDGEYWVSVEAFTLQFRDETLCNMAAGLLSSGRTAMRSALEWLKQGLPFSPESAITHITECSSRGAGAELLVAGPTAWGTELQLPDSWVEAIQAAQLPEEQPLMQPLEVPDGPAAFKVHLATPAGLAEATLLPEMLALLARQANPQHTGQLLAVPIRLGGTGIPAAGLQQQQQQQLQAFDASMLEPARHVSMQRHSSLGSGRRREQEQLQQRDAAAYAGPGAPCSQPGFDCSQQCSKGVDGALPSLERLSNLGLGFPGDAQQQQQQQQDEDGLSCYHSFSGAAVMVSSSSDRAHDIPNTGSTDGSSSQQGQGYAHAGGAAGGTPAADASVLLASKHTATSRNVKVGWSLDEGSSQAAGAIANKQQQPAADACRCMGDGHQQQLVHQLQQQQLQQQQQQLQQQQQQLRHQQHVQQQQQYLQQHHQQPQRVGLRFRAKRAAKRLMRRVTPGSLIASYRSAGGRTLSGPPGINSRTLQQQHSSSSAAASSKSAVLQRCASSPGGFLRLGSFVEEEEEEEQLDSVAMLDASKAACRSHTSSMPAVQRDSSFGVHHRFGSSGDLLSMDVAPAEGAVATPAAEHAAAALNSRQTADLAAAAAAGAECTATSVPAQQPDVQQQQQLARQGSVASSEASLASADAYEDSSSRVPAGSSGSSAGSISGTSRPSLPLQQQQQDEQEELRLSFMSEREVYAVIHVQLLPGCSDSSIASSSVSAATVSSPFARAAAAAADTAAGAAAAASGSSAAAPSVLVLGNHKAVLTAQEQQALSAVGLTAGLLCGLGALLLHSTAGQLLVLVAAVLNAACMAAAARPAWLHRAVHAFRHSSRLKAAGSTCITRSHSSTNRPYSSWAAEAAGRASPYGHARTPSWDMASVAAGAVPPSASAASGDAALQQQDAAAAADSGALMVGAAGGLRLRLLYGGFMREALGLLEEQILAYRSVRERAVAAVATQLADALEGDAAAHAADQGHPEHALMPGVVLISDPEPDWMTPDWRFRIIVARPTVEERRKVAQIVHAWRSSFAAHRLLSQPPPHFGWFQQQLSLKPLLVTPQGYVVLLIKMQTVVQMSRSLAAAGLRVSDMVAHCGFIWSFMFEVLAPHKHPAGRLIMITDMTGIKLGQAVGEGQVGARAIGDVCFAWPERLCRCLVLGTPSWFNMLYRMVRPHLSPSTRAKVQVMCDAEEAAAELARCLGPELVPQEFGGPCALPYDEYPAQKQLLKLVAQLQQQR</sequence>
<evidence type="ECO:0000256" key="3">
    <source>
        <dbReference type="SAM" id="Phobius"/>
    </source>
</evidence>
<keyword evidence="3" id="KW-0472">Membrane</keyword>
<dbReference type="SUPFAM" id="SSF52087">
    <property type="entry name" value="CRAL/TRIO domain"/>
    <property type="match status" value="1"/>
</dbReference>
<dbReference type="STRING" id="3088.A0A383WN22"/>
<dbReference type="Pfam" id="PF00650">
    <property type="entry name" value="CRAL_TRIO"/>
    <property type="match status" value="1"/>
</dbReference>
<feature type="region of interest" description="Disordered" evidence="2">
    <location>
        <begin position="960"/>
        <end position="1005"/>
    </location>
</feature>
<feature type="region of interest" description="Disordered" evidence="2">
    <location>
        <begin position="582"/>
        <end position="601"/>
    </location>
</feature>
<feature type="compositionally biased region" description="Low complexity" evidence="2">
    <location>
        <begin position="808"/>
        <end position="819"/>
    </location>
</feature>
<feature type="region of interest" description="Disordered" evidence="2">
    <location>
        <begin position="519"/>
        <end position="552"/>
    </location>
</feature>
<dbReference type="PANTHER" id="PTHR13270:SF14">
    <property type="entry name" value="SEX DETERMINATION AND DOSAGE COMPENSATION PROTEIN SDC-2"/>
    <property type="match status" value="1"/>
</dbReference>